<dbReference type="EMBL" id="CP071382">
    <property type="protein sequence ID" value="QSV45461.1"/>
    <property type="molecule type" value="Genomic_DNA"/>
</dbReference>
<proteinExistence type="predicted"/>
<evidence type="ECO:0000313" key="1">
    <source>
        <dbReference type="EMBL" id="QSV45461.1"/>
    </source>
</evidence>
<keyword evidence="2" id="KW-1185">Reference proteome</keyword>
<dbReference type="Proteomes" id="UP000663651">
    <property type="component" value="Chromosome"/>
</dbReference>
<accession>A0ABX7Q226</accession>
<reference evidence="1 2" key="1">
    <citation type="submission" date="2021-03" db="EMBL/GenBank/DDBJ databases">
        <title>Geobacter metallireducens gen. nov. sp. nov., a microorganism capable of coupling the complete oxidation of organic compounds to the reduction of iron and other metals.</title>
        <authorList>
            <person name="Li Y."/>
        </authorList>
    </citation>
    <scope>NUCLEOTIDE SEQUENCE [LARGE SCALE GENOMIC DNA]</scope>
    <source>
        <strain evidence="1 2">Jerry-YX</strain>
    </source>
</reference>
<organism evidence="1 2">
    <name type="scientific">Geobacter benzoatilyticus</name>
    <dbReference type="NCBI Taxonomy" id="2815309"/>
    <lineage>
        <taxon>Bacteria</taxon>
        <taxon>Pseudomonadati</taxon>
        <taxon>Thermodesulfobacteriota</taxon>
        <taxon>Desulfuromonadia</taxon>
        <taxon>Geobacterales</taxon>
        <taxon>Geobacteraceae</taxon>
        <taxon>Geobacter</taxon>
    </lineage>
</organism>
<evidence type="ECO:0000313" key="2">
    <source>
        <dbReference type="Proteomes" id="UP000663651"/>
    </source>
</evidence>
<dbReference type="RefSeq" id="WP_207163258.1">
    <property type="nucleotide sequence ID" value="NZ_CP071382.1"/>
</dbReference>
<protein>
    <submittedName>
        <fullName evidence="1">Uncharacterized protein</fullName>
    </submittedName>
</protein>
<name>A0ABX7Q226_9BACT</name>
<gene>
    <name evidence="1" type="ORF">JZM60_15285</name>
</gene>
<sequence>MERELLLEIIETFPQADPASEFYNEEINGCEAVNFLSQFIPQIREYLDSPPPKVAVILDGGLVQCLTSDRPNDVQPITFMVIDYDTDGAPSEETVKVPQGDGDVSEAFARVEELGQAEIDLDAVLEQLKEE</sequence>